<evidence type="ECO:0000256" key="4">
    <source>
        <dbReference type="ARBA" id="ARBA00023136"/>
    </source>
</evidence>
<keyword evidence="2" id="KW-0812">Transmembrane</keyword>
<dbReference type="GO" id="GO:0005524">
    <property type="term" value="F:ATP binding"/>
    <property type="evidence" value="ECO:0007669"/>
    <property type="project" value="InterPro"/>
</dbReference>
<dbReference type="Gramene" id="Psat03G0243600-T1">
    <property type="protein sequence ID" value="KAI5427007.1"/>
    <property type="gene ID" value="KIW84_032436"/>
</dbReference>
<name>A0A9D4XUA0_PEA</name>
<dbReference type="GO" id="GO:0005324">
    <property type="term" value="F:long-chain fatty acid transmembrane transporter activity"/>
    <property type="evidence" value="ECO:0007669"/>
    <property type="project" value="TreeGrafter"/>
</dbReference>
<comment type="caution">
    <text evidence="6">The sequence shown here is derived from an EMBL/GenBank/DDBJ whole genome shotgun (WGS) entry which is preliminary data.</text>
</comment>
<feature type="domain" description="ABC transmembrane type-1" evidence="5">
    <location>
        <begin position="42"/>
        <end position="139"/>
    </location>
</feature>
<dbReference type="Proteomes" id="UP001058974">
    <property type="component" value="Chromosome 3"/>
</dbReference>
<dbReference type="GO" id="GO:0007031">
    <property type="term" value="P:peroxisome organization"/>
    <property type="evidence" value="ECO:0007669"/>
    <property type="project" value="TreeGrafter"/>
</dbReference>
<keyword evidence="1" id="KW-0813">Transport</keyword>
<evidence type="ECO:0000256" key="3">
    <source>
        <dbReference type="ARBA" id="ARBA00022989"/>
    </source>
</evidence>
<evidence type="ECO:0000313" key="6">
    <source>
        <dbReference type="EMBL" id="KAI5427007.1"/>
    </source>
</evidence>
<keyword evidence="7" id="KW-1185">Reference proteome</keyword>
<organism evidence="6 7">
    <name type="scientific">Pisum sativum</name>
    <name type="common">Garden pea</name>
    <name type="synonym">Lathyrus oleraceus</name>
    <dbReference type="NCBI Taxonomy" id="3888"/>
    <lineage>
        <taxon>Eukaryota</taxon>
        <taxon>Viridiplantae</taxon>
        <taxon>Streptophyta</taxon>
        <taxon>Embryophyta</taxon>
        <taxon>Tracheophyta</taxon>
        <taxon>Spermatophyta</taxon>
        <taxon>Magnoliopsida</taxon>
        <taxon>eudicotyledons</taxon>
        <taxon>Gunneridae</taxon>
        <taxon>Pentapetalae</taxon>
        <taxon>rosids</taxon>
        <taxon>fabids</taxon>
        <taxon>Fabales</taxon>
        <taxon>Fabaceae</taxon>
        <taxon>Papilionoideae</taxon>
        <taxon>50 kb inversion clade</taxon>
        <taxon>NPAAA clade</taxon>
        <taxon>Hologalegina</taxon>
        <taxon>IRL clade</taxon>
        <taxon>Fabeae</taxon>
        <taxon>Lathyrus</taxon>
    </lineage>
</organism>
<keyword evidence="3" id="KW-1133">Transmembrane helix</keyword>
<evidence type="ECO:0000256" key="2">
    <source>
        <dbReference type="ARBA" id="ARBA00022692"/>
    </source>
</evidence>
<sequence>MSKTDSTFSSSKAESYISDVICSSPSTNHTILPYTIPQLHGAQLLVVALLVVSRTWVPDRIASLNGTTVKFVLEQDKVTFIRLIGLSVLQSAASSFNAPSIRHLTARLALGWRIHLTQHLLQNYLRSNVFYKVFHMASKSVDAGYFVVHMEKQAALARLSVVNRSLKVARKFTAVKSQQLGKAVKVHKKKEGTKHF</sequence>
<gene>
    <name evidence="6" type="ORF">KIW84_032436</name>
</gene>
<dbReference type="GO" id="GO:0140359">
    <property type="term" value="F:ABC-type transporter activity"/>
    <property type="evidence" value="ECO:0007669"/>
    <property type="project" value="InterPro"/>
</dbReference>
<dbReference type="AlphaFoldDB" id="A0A9D4XUA0"/>
<keyword evidence="4" id="KW-0472">Membrane</keyword>
<reference evidence="6 7" key="1">
    <citation type="journal article" date="2022" name="Nat. Genet.">
        <title>Improved pea reference genome and pan-genome highlight genomic features and evolutionary characteristics.</title>
        <authorList>
            <person name="Yang T."/>
            <person name="Liu R."/>
            <person name="Luo Y."/>
            <person name="Hu S."/>
            <person name="Wang D."/>
            <person name="Wang C."/>
            <person name="Pandey M.K."/>
            <person name="Ge S."/>
            <person name="Xu Q."/>
            <person name="Li N."/>
            <person name="Li G."/>
            <person name="Huang Y."/>
            <person name="Saxena R.K."/>
            <person name="Ji Y."/>
            <person name="Li M."/>
            <person name="Yan X."/>
            <person name="He Y."/>
            <person name="Liu Y."/>
            <person name="Wang X."/>
            <person name="Xiang C."/>
            <person name="Varshney R.K."/>
            <person name="Ding H."/>
            <person name="Gao S."/>
            <person name="Zong X."/>
        </authorList>
    </citation>
    <scope>NUCLEOTIDE SEQUENCE [LARGE SCALE GENOMIC DNA]</scope>
    <source>
        <strain evidence="6 7">cv. Zhongwan 6</strain>
    </source>
</reference>
<evidence type="ECO:0000256" key="1">
    <source>
        <dbReference type="ARBA" id="ARBA00022448"/>
    </source>
</evidence>
<dbReference type="EMBL" id="JAMSHJ010000003">
    <property type="protein sequence ID" value="KAI5427007.1"/>
    <property type="molecule type" value="Genomic_DNA"/>
</dbReference>
<dbReference type="GO" id="GO:0006635">
    <property type="term" value="P:fatty acid beta-oxidation"/>
    <property type="evidence" value="ECO:0007669"/>
    <property type="project" value="TreeGrafter"/>
</dbReference>
<dbReference type="Pfam" id="PF06472">
    <property type="entry name" value="ABC_membrane_2"/>
    <property type="match status" value="1"/>
</dbReference>
<accession>A0A9D4XUA0</accession>
<dbReference type="PANTHER" id="PTHR11384">
    <property type="entry name" value="ATP-BINDING CASSETTE, SUB-FAMILY D MEMBER"/>
    <property type="match status" value="1"/>
</dbReference>
<dbReference type="GO" id="GO:0005778">
    <property type="term" value="C:peroxisomal membrane"/>
    <property type="evidence" value="ECO:0007669"/>
    <property type="project" value="TreeGrafter"/>
</dbReference>
<dbReference type="PANTHER" id="PTHR11384:SF56">
    <property type="entry name" value="ABC TRANSPORTER D FAMILY MEMBER 1"/>
    <property type="match status" value="1"/>
</dbReference>
<evidence type="ECO:0000259" key="5">
    <source>
        <dbReference type="Pfam" id="PF06472"/>
    </source>
</evidence>
<evidence type="ECO:0000313" key="7">
    <source>
        <dbReference type="Proteomes" id="UP001058974"/>
    </source>
</evidence>
<dbReference type="GO" id="GO:0015910">
    <property type="term" value="P:long-chain fatty acid import into peroxisome"/>
    <property type="evidence" value="ECO:0007669"/>
    <property type="project" value="TreeGrafter"/>
</dbReference>
<dbReference type="InterPro" id="IPR011527">
    <property type="entry name" value="ABC1_TM_dom"/>
</dbReference>
<protein>
    <recommendedName>
        <fullName evidence="5">ABC transmembrane type-1 domain-containing protein</fullName>
    </recommendedName>
</protein>
<dbReference type="InterPro" id="IPR050835">
    <property type="entry name" value="ABC_transporter_sub-D"/>
</dbReference>
<dbReference type="GO" id="GO:0042760">
    <property type="term" value="P:very long-chain fatty acid catabolic process"/>
    <property type="evidence" value="ECO:0007669"/>
    <property type="project" value="TreeGrafter"/>
</dbReference>
<proteinExistence type="predicted"/>